<dbReference type="InterPro" id="IPR013022">
    <property type="entry name" value="Xyl_isomerase-like_TIM-brl"/>
</dbReference>
<dbReference type="InterPro" id="IPR050417">
    <property type="entry name" value="Sugar_Epim/Isomerase"/>
</dbReference>
<dbReference type="GO" id="GO:0008903">
    <property type="term" value="F:hydroxypyruvate isomerase activity"/>
    <property type="evidence" value="ECO:0007669"/>
    <property type="project" value="TreeGrafter"/>
</dbReference>
<keyword evidence="3" id="KW-0670">Pyruvate</keyword>
<proteinExistence type="predicted"/>
<evidence type="ECO:0000259" key="2">
    <source>
        <dbReference type="Pfam" id="PF01261"/>
    </source>
</evidence>
<comment type="caution">
    <text evidence="3">The sequence shown here is derived from an EMBL/GenBank/DDBJ whole genome shotgun (WGS) entry which is preliminary data.</text>
</comment>
<evidence type="ECO:0000313" key="4">
    <source>
        <dbReference type="Proteomes" id="UP000326759"/>
    </source>
</evidence>
<dbReference type="Gene3D" id="3.20.20.150">
    <property type="entry name" value="Divalent-metal-dependent TIM barrel enzymes"/>
    <property type="match status" value="1"/>
</dbReference>
<dbReference type="PANTHER" id="PTHR43489:SF6">
    <property type="entry name" value="HYDROXYPYRUVATE ISOMERASE-RELATED"/>
    <property type="match status" value="1"/>
</dbReference>
<reference evidence="3 4" key="1">
    <citation type="journal article" date="2019" name="PLoS Biol.">
        <title>Sex chromosomes control vertical transmission of feminizing Wolbachia symbionts in an isopod.</title>
        <authorList>
            <person name="Becking T."/>
            <person name="Chebbi M.A."/>
            <person name="Giraud I."/>
            <person name="Moumen B."/>
            <person name="Laverre T."/>
            <person name="Caubet Y."/>
            <person name="Peccoud J."/>
            <person name="Gilbert C."/>
            <person name="Cordaux R."/>
        </authorList>
    </citation>
    <scope>NUCLEOTIDE SEQUENCE [LARGE SCALE GENOMIC DNA]</scope>
    <source>
        <strain evidence="3">ANa2</strain>
        <tissue evidence="3">Whole body excluding digestive tract and cuticle</tissue>
    </source>
</reference>
<evidence type="ECO:0000256" key="1">
    <source>
        <dbReference type="ARBA" id="ARBA00023235"/>
    </source>
</evidence>
<dbReference type="PANTHER" id="PTHR43489">
    <property type="entry name" value="ISOMERASE"/>
    <property type="match status" value="1"/>
</dbReference>
<gene>
    <name evidence="3" type="primary">hyi</name>
    <name evidence="3" type="ORF">Anas_11033</name>
</gene>
<keyword evidence="1 3" id="KW-0413">Isomerase</keyword>
<dbReference type="EMBL" id="SEYY01003956">
    <property type="protein sequence ID" value="KAB7504019.1"/>
    <property type="molecule type" value="Genomic_DNA"/>
</dbReference>
<dbReference type="Proteomes" id="UP000326759">
    <property type="component" value="Unassembled WGS sequence"/>
</dbReference>
<accession>A0A5N5TCW6</accession>
<sequence>MYACANLSFLFKEAGPIISRHKAAASKGFRFVENDFPTGTTPDELGQAVKESGVTQVLINCFHAVDVIKKINSPNIRLQLDLFHLQMICGNVSNNIKRLLPYTGHVQVAQSPDRYEPSFEGELNMKYVFSELQKAGYEGPVGCEYIPSKSTEESLFWIKDFGLKF</sequence>
<evidence type="ECO:0000313" key="3">
    <source>
        <dbReference type="EMBL" id="KAB7504019.1"/>
    </source>
</evidence>
<dbReference type="InterPro" id="IPR036237">
    <property type="entry name" value="Xyl_isomerase-like_sf"/>
</dbReference>
<dbReference type="OrthoDB" id="4214675at2759"/>
<organism evidence="3 4">
    <name type="scientific">Armadillidium nasatum</name>
    <dbReference type="NCBI Taxonomy" id="96803"/>
    <lineage>
        <taxon>Eukaryota</taxon>
        <taxon>Metazoa</taxon>
        <taxon>Ecdysozoa</taxon>
        <taxon>Arthropoda</taxon>
        <taxon>Crustacea</taxon>
        <taxon>Multicrustacea</taxon>
        <taxon>Malacostraca</taxon>
        <taxon>Eumalacostraca</taxon>
        <taxon>Peracarida</taxon>
        <taxon>Isopoda</taxon>
        <taxon>Oniscidea</taxon>
        <taxon>Crinocheta</taxon>
        <taxon>Armadillidiidae</taxon>
        <taxon>Armadillidium</taxon>
    </lineage>
</organism>
<feature type="domain" description="Xylose isomerase-like TIM barrel" evidence="2">
    <location>
        <begin position="63"/>
        <end position="160"/>
    </location>
</feature>
<dbReference type="GO" id="GO:0046487">
    <property type="term" value="P:glyoxylate metabolic process"/>
    <property type="evidence" value="ECO:0007669"/>
    <property type="project" value="TreeGrafter"/>
</dbReference>
<protein>
    <submittedName>
        <fullName evidence="3">Putative hydroxypyruvate isomerase</fullName>
    </submittedName>
</protein>
<dbReference type="Pfam" id="PF01261">
    <property type="entry name" value="AP_endonuc_2"/>
    <property type="match status" value="1"/>
</dbReference>
<keyword evidence="4" id="KW-1185">Reference proteome</keyword>
<name>A0A5N5TCW6_9CRUS</name>
<dbReference type="SUPFAM" id="SSF51658">
    <property type="entry name" value="Xylose isomerase-like"/>
    <property type="match status" value="2"/>
</dbReference>
<dbReference type="AlphaFoldDB" id="A0A5N5TCW6"/>